<protein>
    <recommendedName>
        <fullName evidence="3">General secretion pathway GspH domain-containing protein</fullName>
    </recommendedName>
</protein>
<sequence>MTLLEVSLVLFLMVLFLGLALPRFSLLFQSPLDKDALRIQTLVSRLKKEALLEGRGFKLVLDSAKGEVLVYEQDGADPETYRPYLAKGLSGFALEPGVQMKPVQKQRDRQFQMGFKSLSFDPIFGLESEVFIDRAGLMDLFSLELADGKQRLFLEVKDVMGVMSLTREAVGP</sequence>
<comment type="caution">
    <text evidence="1">The sequence shown here is derived from an EMBL/GenBank/DDBJ whole genome shotgun (WGS) entry which is preliminary data.</text>
</comment>
<name>A0A1F6GVN1_9PROT</name>
<evidence type="ECO:0000313" key="2">
    <source>
        <dbReference type="Proteomes" id="UP000177583"/>
    </source>
</evidence>
<accession>A0A1F6GVN1</accession>
<evidence type="ECO:0008006" key="3">
    <source>
        <dbReference type="Google" id="ProtNLM"/>
    </source>
</evidence>
<dbReference type="AlphaFoldDB" id="A0A1F6GVN1"/>
<dbReference type="Proteomes" id="UP000177583">
    <property type="component" value="Unassembled WGS sequence"/>
</dbReference>
<reference evidence="1 2" key="1">
    <citation type="journal article" date="2016" name="Nat. Commun.">
        <title>Thousands of microbial genomes shed light on interconnected biogeochemical processes in an aquifer system.</title>
        <authorList>
            <person name="Anantharaman K."/>
            <person name="Brown C.T."/>
            <person name="Hug L.A."/>
            <person name="Sharon I."/>
            <person name="Castelle C.J."/>
            <person name="Probst A.J."/>
            <person name="Thomas B.C."/>
            <person name="Singh A."/>
            <person name="Wilkins M.J."/>
            <person name="Karaoz U."/>
            <person name="Brodie E.L."/>
            <person name="Williams K.H."/>
            <person name="Hubbard S.S."/>
            <person name="Banfield J.F."/>
        </authorList>
    </citation>
    <scope>NUCLEOTIDE SEQUENCE [LARGE SCALE GENOMIC DNA]</scope>
</reference>
<dbReference type="EMBL" id="MFNF01000025">
    <property type="protein sequence ID" value="OGH02101.1"/>
    <property type="molecule type" value="Genomic_DNA"/>
</dbReference>
<gene>
    <name evidence="1" type="ORF">A2557_05325</name>
</gene>
<proteinExistence type="predicted"/>
<evidence type="ECO:0000313" key="1">
    <source>
        <dbReference type="EMBL" id="OGH02101.1"/>
    </source>
</evidence>
<organism evidence="1 2">
    <name type="scientific">Candidatus Lambdaproteobacteria bacterium RIFOXYD2_FULL_56_26</name>
    <dbReference type="NCBI Taxonomy" id="1817773"/>
    <lineage>
        <taxon>Bacteria</taxon>
        <taxon>Pseudomonadati</taxon>
        <taxon>Pseudomonadota</taxon>
        <taxon>Candidatus Lambdaproteobacteria</taxon>
    </lineage>
</organism>